<organism evidence="7 8">
    <name type="scientific">Haemophilus sputorum</name>
    <dbReference type="NCBI Taxonomy" id="1078480"/>
    <lineage>
        <taxon>Bacteria</taxon>
        <taxon>Pseudomonadati</taxon>
        <taxon>Pseudomonadota</taxon>
        <taxon>Gammaproteobacteria</taxon>
        <taxon>Pasteurellales</taxon>
        <taxon>Pasteurellaceae</taxon>
        <taxon>Haemophilus</taxon>
    </lineage>
</organism>
<gene>
    <name evidence="7" type="ORF">DPV93_03635</name>
</gene>
<feature type="transmembrane region" description="Helical" evidence="6">
    <location>
        <begin position="35"/>
        <end position="58"/>
    </location>
</feature>
<accession>A0A369YH27</accession>
<dbReference type="GO" id="GO:0005886">
    <property type="term" value="C:plasma membrane"/>
    <property type="evidence" value="ECO:0007669"/>
    <property type="project" value="UniProtKB-SubCell"/>
</dbReference>
<dbReference type="Proteomes" id="UP000253872">
    <property type="component" value="Unassembled WGS sequence"/>
</dbReference>
<keyword evidence="3 6" id="KW-0812">Transmembrane</keyword>
<dbReference type="InterPro" id="IPR001123">
    <property type="entry name" value="LeuE-type"/>
</dbReference>
<evidence type="ECO:0000256" key="4">
    <source>
        <dbReference type="ARBA" id="ARBA00022989"/>
    </source>
</evidence>
<feature type="transmembrane region" description="Helical" evidence="6">
    <location>
        <begin position="64"/>
        <end position="83"/>
    </location>
</feature>
<evidence type="ECO:0000256" key="5">
    <source>
        <dbReference type="ARBA" id="ARBA00023136"/>
    </source>
</evidence>
<keyword evidence="5 6" id="KW-0472">Membrane</keyword>
<evidence type="ECO:0000256" key="3">
    <source>
        <dbReference type="ARBA" id="ARBA00022692"/>
    </source>
</evidence>
<evidence type="ECO:0000256" key="1">
    <source>
        <dbReference type="ARBA" id="ARBA00004651"/>
    </source>
</evidence>
<proteinExistence type="predicted"/>
<reference evidence="7 8" key="1">
    <citation type="submission" date="2018-05" db="EMBL/GenBank/DDBJ databases">
        <title>Draft Genome Sequences for a Diverse set of 7 Haemophilus Species.</title>
        <authorList>
            <person name="Nichols M."/>
            <person name="Topaz N."/>
            <person name="Wang X."/>
            <person name="Wang X."/>
            <person name="Boxrud D."/>
        </authorList>
    </citation>
    <scope>NUCLEOTIDE SEQUENCE [LARGE SCALE GENOMIC DNA]</scope>
    <source>
        <strain evidence="7 8">C2002001239</strain>
    </source>
</reference>
<keyword evidence="4 6" id="KW-1133">Transmembrane helix</keyword>
<dbReference type="EMBL" id="QEPN01000002">
    <property type="protein sequence ID" value="RDE73193.1"/>
    <property type="molecule type" value="Genomic_DNA"/>
</dbReference>
<dbReference type="STRING" id="1035839.GCA_000238795_00350"/>
<dbReference type="PANTHER" id="PTHR30086:SF20">
    <property type="entry name" value="ARGININE EXPORTER PROTEIN ARGO-RELATED"/>
    <property type="match status" value="1"/>
</dbReference>
<comment type="caution">
    <text evidence="7">The sequence shown here is derived from an EMBL/GenBank/DDBJ whole genome shotgun (WGS) entry which is preliminary data.</text>
</comment>
<dbReference type="PANTHER" id="PTHR30086">
    <property type="entry name" value="ARGININE EXPORTER PROTEIN ARGO"/>
    <property type="match status" value="1"/>
</dbReference>
<feature type="transmembrane region" description="Helical" evidence="6">
    <location>
        <begin position="147"/>
        <end position="166"/>
    </location>
</feature>
<evidence type="ECO:0000256" key="6">
    <source>
        <dbReference type="SAM" id="Phobius"/>
    </source>
</evidence>
<comment type="subcellular location">
    <subcellularLocation>
        <location evidence="1">Cell membrane</location>
        <topology evidence="1">Multi-pass membrane protein</topology>
    </subcellularLocation>
</comment>
<name>A0A369YH27_9PAST</name>
<dbReference type="RefSeq" id="WP_111402300.1">
    <property type="nucleotide sequence ID" value="NZ_QEPN01000002.1"/>
</dbReference>
<feature type="transmembrane region" description="Helical" evidence="6">
    <location>
        <begin position="110"/>
        <end position="135"/>
    </location>
</feature>
<dbReference type="AlphaFoldDB" id="A0A369YH27"/>
<evidence type="ECO:0000256" key="2">
    <source>
        <dbReference type="ARBA" id="ARBA00022475"/>
    </source>
</evidence>
<evidence type="ECO:0000313" key="7">
    <source>
        <dbReference type="EMBL" id="RDE73193.1"/>
    </source>
</evidence>
<evidence type="ECO:0000313" key="8">
    <source>
        <dbReference type="Proteomes" id="UP000253872"/>
    </source>
</evidence>
<keyword evidence="2" id="KW-1003">Cell membrane</keyword>
<feature type="transmembrane region" description="Helical" evidence="6">
    <location>
        <begin position="178"/>
        <end position="202"/>
    </location>
</feature>
<feature type="transmembrane region" description="Helical" evidence="6">
    <location>
        <begin position="6"/>
        <end position="26"/>
    </location>
</feature>
<dbReference type="Pfam" id="PF01810">
    <property type="entry name" value="LysE"/>
    <property type="match status" value="1"/>
</dbReference>
<sequence>MEIILKGFIVSFGLIVSIGAQNAFLLKQGIIRQHVFWIALICFVGDVLLMGLGVLGLGSIFSELPLLSLVIALLGAAFLLTYGSRSFITAFKSADVLAMNGPQAASFKKVLWIAFAITFLNPQVYIDTVMILGGIGGQLDFRGKIEFLIGALSCSLLWFFGLGYGAQFLSPYFKKRRTWLILDILTGLIMYAIAASLLFYTFHLAKQILDF</sequence>
<protein>
    <submittedName>
        <fullName evidence="7">Amino acid transporter</fullName>
    </submittedName>
</protein>
<dbReference type="GO" id="GO:0015171">
    <property type="term" value="F:amino acid transmembrane transporter activity"/>
    <property type="evidence" value="ECO:0007669"/>
    <property type="project" value="TreeGrafter"/>
</dbReference>